<name>A0ABD3B2H6_9GENT</name>
<reference evidence="1 2" key="1">
    <citation type="submission" date="2024-11" db="EMBL/GenBank/DDBJ databases">
        <title>A near-complete genome assembly of Cinchona calisaya.</title>
        <authorList>
            <person name="Lian D.C."/>
            <person name="Zhao X.W."/>
            <person name="Wei L."/>
        </authorList>
    </citation>
    <scope>NUCLEOTIDE SEQUENCE [LARGE SCALE GENOMIC DNA]</scope>
    <source>
        <tissue evidence="1">Nenye</tissue>
    </source>
</reference>
<organism evidence="1 2">
    <name type="scientific">Cinchona calisaya</name>
    <dbReference type="NCBI Taxonomy" id="153742"/>
    <lineage>
        <taxon>Eukaryota</taxon>
        <taxon>Viridiplantae</taxon>
        <taxon>Streptophyta</taxon>
        <taxon>Embryophyta</taxon>
        <taxon>Tracheophyta</taxon>
        <taxon>Spermatophyta</taxon>
        <taxon>Magnoliopsida</taxon>
        <taxon>eudicotyledons</taxon>
        <taxon>Gunneridae</taxon>
        <taxon>Pentapetalae</taxon>
        <taxon>asterids</taxon>
        <taxon>lamiids</taxon>
        <taxon>Gentianales</taxon>
        <taxon>Rubiaceae</taxon>
        <taxon>Cinchonoideae</taxon>
        <taxon>Cinchoneae</taxon>
        <taxon>Cinchona</taxon>
    </lineage>
</organism>
<dbReference type="EMBL" id="JBJUIK010000001">
    <property type="protein sequence ID" value="KAL3537704.1"/>
    <property type="molecule type" value="Genomic_DNA"/>
</dbReference>
<evidence type="ECO:0000313" key="2">
    <source>
        <dbReference type="Proteomes" id="UP001630127"/>
    </source>
</evidence>
<sequence length="197" mass="22554">MAHDIPTDSGNTLSKRMNRQEQAFSQLMDMLGDLPSSYVLMNDLREIKAILAVLREHMRIVDATLDSLRQDLTTRSFVTGRTTHQLKLELQKHRYRIKVVNSEAQPVLGVALVKLTLGPWSGKYSLMAAPLDDFDLKLGKEFMTMNKIFPIPHLDGVMIADERRRQAKRAPPDIRKQFDKEVSKVIDHRTMGQSKKN</sequence>
<dbReference type="Proteomes" id="UP001630127">
    <property type="component" value="Unassembled WGS sequence"/>
</dbReference>
<keyword evidence="2" id="KW-1185">Reference proteome</keyword>
<gene>
    <name evidence="1" type="ORF">ACH5RR_001070</name>
</gene>
<accession>A0ABD3B2H6</accession>
<dbReference type="AlphaFoldDB" id="A0ABD3B2H6"/>
<evidence type="ECO:0000313" key="1">
    <source>
        <dbReference type="EMBL" id="KAL3537704.1"/>
    </source>
</evidence>
<protein>
    <submittedName>
        <fullName evidence="1">Uncharacterized protein</fullName>
    </submittedName>
</protein>
<comment type="caution">
    <text evidence="1">The sequence shown here is derived from an EMBL/GenBank/DDBJ whole genome shotgun (WGS) entry which is preliminary data.</text>
</comment>
<proteinExistence type="predicted"/>